<dbReference type="Proteomes" id="UP001596170">
    <property type="component" value="Unassembled WGS sequence"/>
</dbReference>
<dbReference type="Pfam" id="PF00532">
    <property type="entry name" value="Peripla_BP_1"/>
    <property type="match status" value="1"/>
</dbReference>
<evidence type="ECO:0000256" key="1">
    <source>
        <dbReference type="ARBA" id="ARBA00023015"/>
    </source>
</evidence>
<dbReference type="CDD" id="cd06286">
    <property type="entry name" value="PBP1_CcpB-like"/>
    <property type="match status" value="1"/>
</dbReference>
<sequence>MYTIKDVALKAGLSQATVSRVINNHPYVSEDKKIAVKNAMEELGFVPNSSAQQMRNVKTKKIAVLVSRIANPFFSHLVDAMEKRAATYGFQLILCNTRIDKAKELEFFKLLTSKQVDGIIMASVENHWSEIEPFTKYGPIIYCNEYDPDATVTRVRLDQVEGGYMGTKHLLEKGHLKIAYCQGNDSSVSVNRRKGYLKAIAEAGIEPVKEWMFRDVFTIEDGRNIFRKIQALSNPPTAVFSGSDEVAAGIIHEAKKNSWHVPKDLAVVGFDDQPIAELLDPQITTINQFTTDIGYQTMDVMIEIINKTRINDAQDIILPIELIERQST</sequence>
<dbReference type="PRINTS" id="PR00036">
    <property type="entry name" value="HTHLACI"/>
</dbReference>
<evidence type="ECO:0000313" key="6">
    <source>
        <dbReference type="Proteomes" id="UP001596170"/>
    </source>
</evidence>
<reference evidence="6" key="1">
    <citation type="journal article" date="2019" name="Int. J. Syst. Evol. Microbiol.">
        <title>The Global Catalogue of Microorganisms (GCM) 10K type strain sequencing project: providing services to taxonomists for standard genome sequencing and annotation.</title>
        <authorList>
            <consortium name="The Broad Institute Genomics Platform"/>
            <consortium name="The Broad Institute Genome Sequencing Center for Infectious Disease"/>
            <person name="Wu L."/>
            <person name="Ma J."/>
        </authorList>
    </citation>
    <scope>NUCLEOTIDE SEQUENCE [LARGE SCALE GENOMIC DNA]</scope>
    <source>
        <strain evidence="6">CCUG 54527</strain>
    </source>
</reference>
<proteinExistence type="predicted"/>
<name>A0ABW1LBQ5_9BACL</name>
<dbReference type="Gene3D" id="3.40.50.2300">
    <property type="match status" value="2"/>
</dbReference>
<dbReference type="EMBL" id="JBHSRI010000038">
    <property type="protein sequence ID" value="MFC6041401.1"/>
    <property type="molecule type" value="Genomic_DNA"/>
</dbReference>
<dbReference type="PANTHER" id="PTHR30146">
    <property type="entry name" value="LACI-RELATED TRANSCRIPTIONAL REPRESSOR"/>
    <property type="match status" value="1"/>
</dbReference>
<evidence type="ECO:0000256" key="2">
    <source>
        <dbReference type="ARBA" id="ARBA00023125"/>
    </source>
</evidence>
<gene>
    <name evidence="5" type="ORF">ACFPYN_18500</name>
</gene>
<dbReference type="SMART" id="SM00354">
    <property type="entry name" value="HTH_LACI"/>
    <property type="match status" value="1"/>
</dbReference>
<dbReference type="RefSeq" id="WP_377736334.1">
    <property type="nucleotide sequence ID" value="NZ_JBHSRI010000038.1"/>
</dbReference>
<evidence type="ECO:0000259" key="4">
    <source>
        <dbReference type="PROSITE" id="PS50932"/>
    </source>
</evidence>
<feature type="domain" description="HTH lacI-type" evidence="4">
    <location>
        <begin position="2"/>
        <end position="56"/>
    </location>
</feature>
<dbReference type="Pfam" id="PF00356">
    <property type="entry name" value="LacI"/>
    <property type="match status" value="1"/>
</dbReference>
<keyword evidence="3" id="KW-0804">Transcription</keyword>
<dbReference type="PROSITE" id="PS50932">
    <property type="entry name" value="HTH_LACI_2"/>
    <property type="match status" value="1"/>
</dbReference>
<dbReference type="InterPro" id="IPR010982">
    <property type="entry name" value="Lambda_DNA-bd_dom_sf"/>
</dbReference>
<keyword evidence="1" id="KW-0805">Transcription regulation</keyword>
<accession>A0ABW1LBQ5</accession>
<dbReference type="InterPro" id="IPR001761">
    <property type="entry name" value="Peripla_BP/Lac1_sug-bd_dom"/>
</dbReference>
<comment type="caution">
    <text evidence="5">The sequence shown here is derived from an EMBL/GenBank/DDBJ whole genome shotgun (WGS) entry which is preliminary data.</text>
</comment>
<dbReference type="SUPFAM" id="SSF47413">
    <property type="entry name" value="lambda repressor-like DNA-binding domains"/>
    <property type="match status" value="1"/>
</dbReference>
<dbReference type="SUPFAM" id="SSF53822">
    <property type="entry name" value="Periplasmic binding protein-like I"/>
    <property type="match status" value="1"/>
</dbReference>
<keyword evidence="2 5" id="KW-0238">DNA-binding</keyword>
<protein>
    <submittedName>
        <fullName evidence="5">LacI family DNA-binding transcriptional regulator</fullName>
    </submittedName>
</protein>
<dbReference type="InterPro" id="IPR028082">
    <property type="entry name" value="Peripla_BP_I"/>
</dbReference>
<dbReference type="CDD" id="cd01392">
    <property type="entry name" value="HTH_LacI"/>
    <property type="match status" value="1"/>
</dbReference>
<evidence type="ECO:0000256" key="3">
    <source>
        <dbReference type="ARBA" id="ARBA00023163"/>
    </source>
</evidence>
<dbReference type="InterPro" id="IPR000843">
    <property type="entry name" value="HTH_LacI"/>
</dbReference>
<organism evidence="5 6">
    <name type="scientific">Paenisporosarcina macmurdoensis</name>
    <dbReference type="NCBI Taxonomy" id="212659"/>
    <lineage>
        <taxon>Bacteria</taxon>
        <taxon>Bacillati</taxon>
        <taxon>Bacillota</taxon>
        <taxon>Bacilli</taxon>
        <taxon>Bacillales</taxon>
        <taxon>Caryophanaceae</taxon>
        <taxon>Paenisporosarcina</taxon>
    </lineage>
</organism>
<dbReference type="Gene3D" id="1.10.260.40">
    <property type="entry name" value="lambda repressor-like DNA-binding domains"/>
    <property type="match status" value="1"/>
</dbReference>
<evidence type="ECO:0000313" key="5">
    <source>
        <dbReference type="EMBL" id="MFC6041401.1"/>
    </source>
</evidence>
<keyword evidence="6" id="KW-1185">Reference proteome</keyword>
<dbReference type="GO" id="GO:0003677">
    <property type="term" value="F:DNA binding"/>
    <property type="evidence" value="ECO:0007669"/>
    <property type="project" value="UniProtKB-KW"/>
</dbReference>
<dbReference type="PANTHER" id="PTHR30146:SF136">
    <property type="entry name" value="NTD BIOSYNTHESIS OPERON REGULATOR NTDR"/>
    <property type="match status" value="1"/>
</dbReference>